<keyword evidence="2" id="KW-1185">Reference proteome</keyword>
<dbReference type="STRING" id="1036808.A0A0C3E428"/>
<evidence type="ECO:0000313" key="1">
    <source>
        <dbReference type="EMBL" id="KIM63214.1"/>
    </source>
</evidence>
<gene>
    <name evidence="1" type="ORF">SCLCIDRAFT_760704</name>
</gene>
<reference evidence="1 2" key="1">
    <citation type="submission" date="2014-04" db="EMBL/GenBank/DDBJ databases">
        <authorList>
            <consortium name="DOE Joint Genome Institute"/>
            <person name="Kuo A."/>
            <person name="Kohler A."/>
            <person name="Nagy L.G."/>
            <person name="Floudas D."/>
            <person name="Copeland A."/>
            <person name="Barry K.W."/>
            <person name="Cichocki N."/>
            <person name="Veneault-Fourrey C."/>
            <person name="LaButti K."/>
            <person name="Lindquist E.A."/>
            <person name="Lipzen A."/>
            <person name="Lundell T."/>
            <person name="Morin E."/>
            <person name="Murat C."/>
            <person name="Sun H."/>
            <person name="Tunlid A."/>
            <person name="Henrissat B."/>
            <person name="Grigoriev I.V."/>
            <person name="Hibbett D.S."/>
            <person name="Martin F."/>
            <person name="Nordberg H.P."/>
            <person name="Cantor M.N."/>
            <person name="Hua S.X."/>
        </authorList>
    </citation>
    <scope>NUCLEOTIDE SEQUENCE [LARGE SCALE GENOMIC DNA]</scope>
    <source>
        <strain evidence="1 2">Foug A</strain>
    </source>
</reference>
<proteinExistence type="predicted"/>
<dbReference type="InParanoid" id="A0A0C3E428"/>
<dbReference type="AlphaFoldDB" id="A0A0C3E428"/>
<organism evidence="1 2">
    <name type="scientific">Scleroderma citrinum Foug A</name>
    <dbReference type="NCBI Taxonomy" id="1036808"/>
    <lineage>
        <taxon>Eukaryota</taxon>
        <taxon>Fungi</taxon>
        <taxon>Dikarya</taxon>
        <taxon>Basidiomycota</taxon>
        <taxon>Agaricomycotina</taxon>
        <taxon>Agaricomycetes</taxon>
        <taxon>Agaricomycetidae</taxon>
        <taxon>Boletales</taxon>
        <taxon>Sclerodermatineae</taxon>
        <taxon>Sclerodermataceae</taxon>
        <taxon>Scleroderma</taxon>
    </lineage>
</organism>
<dbReference type="HOGENOM" id="CLU_2607407_0_0_1"/>
<dbReference type="Proteomes" id="UP000053989">
    <property type="component" value="Unassembled WGS sequence"/>
</dbReference>
<evidence type="ECO:0000313" key="2">
    <source>
        <dbReference type="Proteomes" id="UP000053989"/>
    </source>
</evidence>
<reference evidence="2" key="2">
    <citation type="submission" date="2015-01" db="EMBL/GenBank/DDBJ databases">
        <title>Evolutionary Origins and Diversification of the Mycorrhizal Mutualists.</title>
        <authorList>
            <consortium name="DOE Joint Genome Institute"/>
            <consortium name="Mycorrhizal Genomics Consortium"/>
            <person name="Kohler A."/>
            <person name="Kuo A."/>
            <person name="Nagy L.G."/>
            <person name="Floudas D."/>
            <person name="Copeland A."/>
            <person name="Barry K.W."/>
            <person name="Cichocki N."/>
            <person name="Veneault-Fourrey C."/>
            <person name="LaButti K."/>
            <person name="Lindquist E.A."/>
            <person name="Lipzen A."/>
            <person name="Lundell T."/>
            <person name="Morin E."/>
            <person name="Murat C."/>
            <person name="Riley R."/>
            <person name="Ohm R."/>
            <person name="Sun H."/>
            <person name="Tunlid A."/>
            <person name="Henrissat B."/>
            <person name="Grigoriev I.V."/>
            <person name="Hibbett D.S."/>
            <person name="Martin F."/>
        </authorList>
    </citation>
    <scope>NUCLEOTIDE SEQUENCE [LARGE SCALE GENOMIC DNA]</scope>
    <source>
        <strain evidence="2">Foug A</strain>
    </source>
</reference>
<dbReference type="EMBL" id="KN822036">
    <property type="protein sequence ID" value="KIM63214.1"/>
    <property type="molecule type" value="Genomic_DNA"/>
</dbReference>
<sequence length="79" mass="8699">MHSDTSCRRSQIEKERFSFSFGLNLLPGMYFMPVHAVPDPGAKKFRLVTNHSAGQHALNNMISLEDVSGPCGCRTACSL</sequence>
<protein>
    <submittedName>
        <fullName evidence="1">Uncharacterized protein</fullName>
    </submittedName>
</protein>
<name>A0A0C3E428_9AGAM</name>
<accession>A0A0C3E428</accession>
<dbReference type="OrthoDB" id="3254233at2759"/>